<sequence length="629" mass="70853">MKRLCLLTCCLFLWFTTQAIAASGIPAANVTGLPKLDLTPYIYVLHDHESATAHTIFKVSDNEWVKFRDANKRTISEHNFWFQVKLETQLDTVKRAIEINNPLLDKITIYHLIDGVLVDSKSLGDTLPFSSRDILHNDFIYQVDLKKGEQHSLLFHIETLGSAAVPMTLWSNKALFQSDQDKLMITGVLIGMLFGVGIFSLFFALATGSFSYGYFSGYVFAMTLLVSSLSGYGYQFLWPNSPYLQGLIMPLIIPISMTFALMLTEKILDLKRNNAYLVRSCRLGATTTLVLSLLAFIVRYDWLLLVQINMAILLVFMLIMITFFQVIKGHKLARLYALGWGAILFGAGTSALSYLGVISFNIEPQFPIMIGLGVEVIMISSILAIRYNNERKAKSRIQQKALMQAERIRQVKEEALKAETLSNEQLGSMVQERTLELEIAYRELNEAHHKLKEQSTIDTLTGVKNRSTFDKRLTAEAKLSRRQQTPLAVMMLDIDKFKLINDTYGHLAGDEALKFIANAIASQLKRPTDLVSRYGGEEFAIILPATDMVGALKVAENIRQFISQNHIKWKDQSIYLTVSIGVTADVVHDKEQAIKLLEQADKALYYAKDSGRDQVQAYALHLEAQESES</sequence>
<dbReference type="InterPro" id="IPR000160">
    <property type="entry name" value="GGDEF_dom"/>
</dbReference>
<evidence type="ECO:0000313" key="7">
    <source>
        <dbReference type="EMBL" id="RLV61365.1"/>
    </source>
</evidence>
<dbReference type="InterPro" id="IPR043128">
    <property type="entry name" value="Rev_trsase/Diguanyl_cyclase"/>
</dbReference>
<dbReference type="PANTHER" id="PTHR45138:SF9">
    <property type="entry name" value="DIGUANYLATE CYCLASE DGCM-RELATED"/>
    <property type="match status" value="1"/>
</dbReference>
<evidence type="ECO:0000256" key="5">
    <source>
        <dbReference type="SAM" id="SignalP"/>
    </source>
</evidence>
<accession>A0A3L8Q199</accession>
<dbReference type="InterPro" id="IPR011622">
    <property type="entry name" value="7TMR_DISM_rcpt_extracell_dom2"/>
</dbReference>
<dbReference type="AlphaFoldDB" id="A0A3L8Q199"/>
<keyword evidence="4" id="KW-0812">Transmembrane</keyword>
<comment type="cofactor">
    <cofactor evidence="1">
        <name>Mg(2+)</name>
        <dbReference type="ChEBI" id="CHEBI:18420"/>
    </cofactor>
</comment>
<feature type="transmembrane region" description="Helical" evidence="4">
    <location>
        <begin position="243"/>
        <end position="264"/>
    </location>
</feature>
<feature type="transmembrane region" description="Helical" evidence="4">
    <location>
        <begin position="218"/>
        <end position="237"/>
    </location>
</feature>
<evidence type="ECO:0000256" key="3">
    <source>
        <dbReference type="ARBA" id="ARBA00034247"/>
    </source>
</evidence>
<dbReference type="InterPro" id="IPR029787">
    <property type="entry name" value="Nucleotide_cyclase"/>
</dbReference>
<dbReference type="Gene3D" id="3.30.70.270">
    <property type="match status" value="1"/>
</dbReference>
<dbReference type="OrthoDB" id="5289013at2"/>
<feature type="domain" description="GGDEF" evidence="6">
    <location>
        <begin position="485"/>
        <end position="620"/>
    </location>
</feature>
<reference evidence="7 8" key="1">
    <citation type="submission" date="2018-09" db="EMBL/GenBank/DDBJ databases">
        <title>Phylogeny of the Shewanellaceae, and recommendation for two new genera, Pseudoshewanella and Parashewanella.</title>
        <authorList>
            <person name="Wang G."/>
        </authorList>
    </citation>
    <scope>NUCLEOTIDE SEQUENCE [LARGE SCALE GENOMIC DNA]</scope>
    <source>
        <strain evidence="7 8">C51</strain>
    </source>
</reference>
<dbReference type="EC" id="2.7.7.65" evidence="2"/>
<feature type="transmembrane region" description="Helical" evidence="4">
    <location>
        <begin position="276"/>
        <end position="298"/>
    </location>
</feature>
<comment type="caution">
    <text evidence="7">The sequence shown here is derived from an EMBL/GenBank/DDBJ whole genome shotgun (WGS) entry which is preliminary data.</text>
</comment>
<feature type="chain" id="PRO_5018297771" description="diguanylate cyclase" evidence="5">
    <location>
        <begin position="22"/>
        <end position="629"/>
    </location>
</feature>
<dbReference type="PANTHER" id="PTHR45138">
    <property type="entry name" value="REGULATORY COMPONENTS OF SENSORY TRANSDUCTION SYSTEM"/>
    <property type="match status" value="1"/>
</dbReference>
<dbReference type="RefSeq" id="WP_121837402.1">
    <property type="nucleotide sequence ID" value="NZ_ML014755.1"/>
</dbReference>
<dbReference type="Pfam" id="PF07696">
    <property type="entry name" value="7TMR-DISMED2"/>
    <property type="match status" value="1"/>
</dbReference>
<evidence type="ECO:0000256" key="4">
    <source>
        <dbReference type="SAM" id="Phobius"/>
    </source>
</evidence>
<feature type="signal peptide" evidence="5">
    <location>
        <begin position="1"/>
        <end position="21"/>
    </location>
</feature>
<feature type="transmembrane region" description="Helical" evidence="4">
    <location>
        <begin position="336"/>
        <end position="360"/>
    </location>
</feature>
<evidence type="ECO:0000313" key="8">
    <source>
        <dbReference type="Proteomes" id="UP000281474"/>
    </source>
</evidence>
<feature type="transmembrane region" description="Helical" evidence="4">
    <location>
        <begin position="366"/>
        <end position="387"/>
    </location>
</feature>
<gene>
    <name evidence="7" type="ORF">D5018_02500</name>
</gene>
<dbReference type="CDD" id="cd01949">
    <property type="entry name" value="GGDEF"/>
    <property type="match status" value="1"/>
</dbReference>
<dbReference type="FunFam" id="3.30.70.270:FF:000001">
    <property type="entry name" value="Diguanylate cyclase domain protein"/>
    <property type="match status" value="1"/>
</dbReference>
<dbReference type="Pfam" id="PF07695">
    <property type="entry name" value="7TMR-DISM_7TM"/>
    <property type="match status" value="1"/>
</dbReference>
<feature type="transmembrane region" description="Helical" evidence="4">
    <location>
        <begin position="304"/>
        <end position="324"/>
    </location>
</feature>
<dbReference type="Pfam" id="PF00990">
    <property type="entry name" value="GGDEF"/>
    <property type="match status" value="1"/>
</dbReference>
<dbReference type="NCBIfam" id="TIGR00254">
    <property type="entry name" value="GGDEF"/>
    <property type="match status" value="1"/>
</dbReference>
<dbReference type="Gene3D" id="2.60.40.2380">
    <property type="match status" value="1"/>
</dbReference>
<name>A0A3L8Q199_9GAMM</name>
<evidence type="ECO:0000256" key="2">
    <source>
        <dbReference type="ARBA" id="ARBA00012528"/>
    </source>
</evidence>
<comment type="catalytic activity">
    <reaction evidence="3">
        <text>2 GTP = 3',3'-c-di-GMP + 2 diphosphate</text>
        <dbReference type="Rhea" id="RHEA:24898"/>
        <dbReference type="ChEBI" id="CHEBI:33019"/>
        <dbReference type="ChEBI" id="CHEBI:37565"/>
        <dbReference type="ChEBI" id="CHEBI:58805"/>
        <dbReference type="EC" id="2.7.7.65"/>
    </reaction>
</comment>
<dbReference type="InterPro" id="IPR050469">
    <property type="entry name" value="Diguanylate_Cyclase"/>
</dbReference>
<dbReference type="EMBL" id="QZEI01000004">
    <property type="protein sequence ID" value="RLV61365.1"/>
    <property type="molecule type" value="Genomic_DNA"/>
</dbReference>
<feature type="transmembrane region" description="Helical" evidence="4">
    <location>
        <begin position="183"/>
        <end position="206"/>
    </location>
</feature>
<proteinExistence type="predicted"/>
<dbReference type="Proteomes" id="UP000281474">
    <property type="component" value="Unassembled WGS sequence"/>
</dbReference>
<dbReference type="PROSITE" id="PS50887">
    <property type="entry name" value="GGDEF"/>
    <property type="match status" value="1"/>
</dbReference>
<keyword evidence="4" id="KW-0472">Membrane</keyword>
<keyword evidence="4" id="KW-1133">Transmembrane helix</keyword>
<evidence type="ECO:0000256" key="1">
    <source>
        <dbReference type="ARBA" id="ARBA00001946"/>
    </source>
</evidence>
<evidence type="ECO:0000259" key="6">
    <source>
        <dbReference type="PROSITE" id="PS50887"/>
    </source>
</evidence>
<dbReference type="SUPFAM" id="SSF55073">
    <property type="entry name" value="Nucleotide cyclase"/>
    <property type="match status" value="1"/>
</dbReference>
<dbReference type="GO" id="GO:0052621">
    <property type="term" value="F:diguanylate cyclase activity"/>
    <property type="evidence" value="ECO:0007669"/>
    <property type="project" value="UniProtKB-EC"/>
</dbReference>
<keyword evidence="5" id="KW-0732">Signal</keyword>
<keyword evidence="8" id="KW-1185">Reference proteome</keyword>
<dbReference type="SMART" id="SM00267">
    <property type="entry name" value="GGDEF"/>
    <property type="match status" value="1"/>
</dbReference>
<protein>
    <recommendedName>
        <fullName evidence="2">diguanylate cyclase</fullName>
        <ecNumber evidence="2">2.7.7.65</ecNumber>
    </recommendedName>
</protein>
<organism evidence="7 8">
    <name type="scientific">Parashewanella curva</name>
    <dbReference type="NCBI Taxonomy" id="2338552"/>
    <lineage>
        <taxon>Bacteria</taxon>
        <taxon>Pseudomonadati</taxon>
        <taxon>Pseudomonadota</taxon>
        <taxon>Gammaproteobacteria</taxon>
        <taxon>Alteromonadales</taxon>
        <taxon>Shewanellaceae</taxon>
        <taxon>Parashewanella</taxon>
    </lineage>
</organism>
<dbReference type="InterPro" id="IPR011623">
    <property type="entry name" value="7TMR_DISM_rcpt_extracell_dom1"/>
</dbReference>